<proteinExistence type="predicted"/>
<dbReference type="SUPFAM" id="SSF54665">
    <property type="entry name" value="CO dehydrogenase molybdoprotein N-domain-like"/>
    <property type="match status" value="1"/>
</dbReference>
<dbReference type="InterPro" id="IPR037165">
    <property type="entry name" value="AldOxase/xan_DH_Mopterin-bd_sf"/>
</dbReference>
<dbReference type="Gene3D" id="3.30.365.10">
    <property type="entry name" value="Aldehyde oxidase/xanthine dehydrogenase, molybdopterin binding domain"/>
    <property type="match status" value="4"/>
</dbReference>
<dbReference type="Pfam" id="PF20256">
    <property type="entry name" value="MoCoBD_2"/>
    <property type="match status" value="1"/>
</dbReference>
<dbReference type="InterPro" id="IPR016208">
    <property type="entry name" value="Ald_Oxase/xanthine_DH-like"/>
</dbReference>
<dbReference type="EMBL" id="FOCI01000031">
    <property type="protein sequence ID" value="SEN74211.1"/>
    <property type="molecule type" value="Genomic_DNA"/>
</dbReference>
<evidence type="ECO:0000313" key="2">
    <source>
        <dbReference type="EMBL" id="SEN74211.1"/>
    </source>
</evidence>
<protein>
    <submittedName>
        <fullName evidence="2">Xanthine dehydrogenase, molybdenum binding subunit apoprotein</fullName>
    </submittedName>
</protein>
<feature type="domain" description="Aldehyde oxidase/xanthine dehydrogenase a/b hammerhead" evidence="1">
    <location>
        <begin position="44"/>
        <end position="149"/>
    </location>
</feature>
<evidence type="ECO:0000313" key="3">
    <source>
        <dbReference type="Proteomes" id="UP000199585"/>
    </source>
</evidence>
<sequence>MNTHTKMDAHHVMDAPDHRNRLDDMAQGILGTTMDRPDGPLKVTGTATYAHEDHPAGMLHGVLVRATVPRGTLDGTHDAAVLALPGVRRVLHGDRFLRNPAQGTANEAPVQGSREIFYVGQPVALVVAETFEQARHGAQRLVLQMTPGDAVTDPTADDIAVERDPDEQSSMGDLDKAMKDAAFSVDQTYTTPGHTSAAMEPHAAVAWWDGDKLTIRASAQMLKYNKNEIADSLGIDVRDVHMLAPYVGGGFGGKLGISPEAVAAALAARDLGAPVSVAMTRRQVSEATMRRSETVQQIRLAADADGVLTGIGHVARVSQLEDEDYAEPVTQATPFLYRGKNREIGLELVRVNATCAGSVRAPGEAVGLTALEIAMDELAVAAGIDPVELRRRNIPEVDPSDDKPFSSHTLEAALDDGAKAFGWDGRKTKTTDGDWLVGSGMSSAVRVNMIGESHARVTLNPDGTLLIETDMTDVGTGTYAILTQIAGEMLGVTPDRITTVLGDSDLPESAGSGGSWGASSAGSSVFLACERIRQEIAKTLDCDEGDLTLKDGIATAANRQVPLAQVLGDAPLTSTGVIEPGKTSEAVRQATFGAFFAEVGVHRVTGEVRVRRMHGSFAAGRILNAKTARSQCLGGMTFGIGMALTEAMIFDPRDGRLVNGDFGEYHIPVNADVPQLTVNFVHERDPWANPMQAKGIGELGICGAGACVLNAIHDACGVRVRDLPATLDRILDGLPEV</sequence>
<accession>A0A1H8J0I0</accession>
<name>A0A1H8J0I0_9RHOB</name>
<evidence type="ECO:0000259" key="1">
    <source>
        <dbReference type="SMART" id="SM01008"/>
    </source>
</evidence>
<dbReference type="GO" id="GO:0005506">
    <property type="term" value="F:iron ion binding"/>
    <property type="evidence" value="ECO:0007669"/>
    <property type="project" value="InterPro"/>
</dbReference>
<dbReference type="Proteomes" id="UP000199585">
    <property type="component" value="Unassembled WGS sequence"/>
</dbReference>
<dbReference type="InterPro" id="IPR000674">
    <property type="entry name" value="Ald_Oxase/Xan_DH_a/b"/>
</dbReference>
<dbReference type="STRING" id="245187.SAMN04488003_13117"/>
<keyword evidence="3" id="KW-1185">Reference proteome</keyword>
<dbReference type="Pfam" id="PF02738">
    <property type="entry name" value="MoCoBD_1"/>
    <property type="match status" value="1"/>
</dbReference>
<dbReference type="PANTHER" id="PTHR11908:SF123">
    <property type="entry name" value="ALDEHYDE OXIDOREDUCTASE MOLYBDENUM-BINDING SUBUNIT PAOC"/>
    <property type="match status" value="1"/>
</dbReference>
<dbReference type="AlphaFoldDB" id="A0A1H8J0I0"/>
<dbReference type="InterPro" id="IPR046867">
    <property type="entry name" value="AldOxase/xan_DH_MoCoBD2"/>
</dbReference>
<dbReference type="SUPFAM" id="SSF56003">
    <property type="entry name" value="Molybdenum cofactor-binding domain"/>
    <property type="match status" value="1"/>
</dbReference>
<organism evidence="2 3">
    <name type="scientific">Loktanella fryxellensis</name>
    <dbReference type="NCBI Taxonomy" id="245187"/>
    <lineage>
        <taxon>Bacteria</taxon>
        <taxon>Pseudomonadati</taxon>
        <taxon>Pseudomonadota</taxon>
        <taxon>Alphaproteobacteria</taxon>
        <taxon>Rhodobacterales</taxon>
        <taxon>Roseobacteraceae</taxon>
        <taxon>Loktanella</taxon>
    </lineage>
</organism>
<dbReference type="InterPro" id="IPR008274">
    <property type="entry name" value="AldOxase/xan_DH_MoCoBD1"/>
</dbReference>
<gene>
    <name evidence="2" type="ORF">SAMN04488003_13117</name>
</gene>
<dbReference type="InterPro" id="IPR036856">
    <property type="entry name" value="Ald_Oxase/Xan_DH_a/b_sf"/>
</dbReference>
<reference evidence="2 3" key="1">
    <citation type="submission" date="2016-10" db="EMBL/GenBank/DDBJ databases">
        <authorList>
            <person name="de Groot N.N."/>
        </authorList>
    </citation>
    <scope>NUCLEOTIDE SEQUENCE [LARGE SCALE GENOMIC DNA]</scope>
    <source>
        <strain evidence="2 3">DSM 16213</strain>
    </source>
</reference>
<dbReference type="GO" id="GO:0016491">
    <property type="term" value="F:oxidoreductase activity"/>
    <property type="evidence" value="ECO:0007669"/>
    <property type="project" value="InterPro"/>
</dbReference>
<dbReference type="SMART" id="SM01008">
    <property type="entry name" value="Ald_Xan_dh_C"/>
    <property type="match status" value="1"/>
</dbReference>
<dbReference type="Gene3D" id="3.90.1170.50">
    <property type="entry name" value="Aldehyde oxidase/xanthine dehydrogenase, a/b hammerhead"/>
    <property type="match status" value="1"/>
</dbReference>
<dbReference type="Pfam" id="PF01315">
    <property type="entry name" value="Ald_Xan_dh_C"/>
    <property type="match status" value="1"/>
</dbReference>
<dbReference type="PANTHER" id="PTHR11908">
    <property type="entry name" value="XANTHINE DEHYDROGENASE"/>
    <property type="match status" value="1"/>
</dbReference>